<sequence>MKKSMVIGFALWGLTAVARAATPTEQMEGFLLQLEQQGVEPAVQAFFRPSPGAGVAMPQILMMQQQLKTVLPTLGSTSGFEKVREWSVAPSLTRLMYLGKYPQTPLIWSAYFYKSSDGQWWPARLDISTDLNKALDGLN</sequence>
<feature type="chain" id="PRO_5040766452" evidence="1">
    <location>
        <begin position="21"/>
        <end position="139"/>
    </location>
</feature>
<reference evidence="2" key="1">
    <citation type="submission" date="2013-01" db="EMBL/GenBank/DDBJ databases">
        <title>Genome draft of Hydrogenophaga taeniospiralis 2K1.</title>
        <authorList>
            <person name="Gomila M."/>
            <person name="Lalucat J."/>
        </authorList>
    </citation>
    <scope>NUCLEOTIDE SEQUENCE</scope>
    <source>
        <strain evidence="2">CCUG 15921</strain>
    </source>
</reference>
<dbReference type="AlphaFoldDB" id="A0A9X4SAJ0"/>
<protein>
    <submittedName>
        <fullName evidence="2">Uncharacterized protein</fullName>
    </submittedName>
</protein>
<evidence type="ECO:0000313" key="2">
    <source>
        <dbReference type="EMBL" id="MDG5974268.1"/>
    </source>
</evidence>
<evidence type="ECO:0000256" key="1">
    <source>
        <dbReference type="SAM" id="SignalP"/>
    </source>
</evidence>
<dbReference type="Proteomes" id="UP001152876">
    <property type="component" value="Unassembled WGS sequence"/>
</dbReference>
<accession>A0A9X4SAJ0</accession>
<evidence type="ECO:0000313" key="3">
    <source>
        <dbReference type="Proteomes" id="UP001152876"/>
    </source>
</evidence>
<dbReference type="RefSeq" id="WP_157572043.1">
    <property type="nucleotide sequence ID" value="NZ_AOGK01000002.1"/>
</dbReference>
<comment type="caution">
    <text evidence="2">The sequence shown here is derived from an EMBL/GenBank/DDBJ whole genome shotgun (WGS) entry which is preliminary data.</text>
</comment>
<organism evidence="2 3">
    <name type="scientific">Hydrogenophaga taeniospiralis CCUG 15921</name>
    <dbReference type="NCBI Taxonomy" id="1281780"/>
    <lineage>
        <taxon>Bacteria</taxon>
        <taxon>Pseudomonadati</taxon>
        <taxon>Pseudomonadota</taxon>
        <taxon>Betaproteobacteria</taxon>
        <taxon>Burkholderiales</taxon>
        <taxon>Comamonadaceae</taxon>
        <taxon>Hydrogenophaga</taxon>
    </lineage>
</organism>
<gene>
    <name evidence="2" type="ORF">H010_03337</name>
</gene>
<proteinExistence type="predicted"/>
<name>A0A9X4SAJ0_9BURK</name>
<keyword evidence="3" id="KW-1185">Reference proteome</keyword>
<feature type="signal peptide" evidence="1">
    <location>
        <begin position="1"/>
        <end position="20"/>
    </location>
</feature>
<keyword evidence="1" id="KW-0732">Signal</keyword>
<dbReference type="EMBL" id="AOGK01000002">
    <property type="protein sequence ID" value="MDG5974268.1"/>
    <property type="molecule type" value="Genomic_DNA"/>
</dbReference>